<evidence type="ECO:0000256" key="1">
    <source>
        <dbReference type="ARBA" id="ARBA00022448"/>
    </source>
</evidence>
<evidence type="ECO:0000256" key="3">
    <source>
        <dbReference type="ARBA" id="ARBA00022982"/>
    </source>
</evidence>
<evidence type="ECO:0000256" key="4">
    <source>
        <dbReference type="ARBA" id="ARBA00023004"/>
    </source>
</evidence>
<dbReference type="PANTHER" id="PTHR43082">
    <property type="entry name" value="FERREDOXIN-LIKE"/>
    <property type="match status" value="1"/>
</dbReference>
<keyword evidence="7" id="KW-1185">Reference proteome</keyword>
<organism evidence="6 7">
    <name type="scientific">Adlercreutzia faecimuris</name>
    <dbReference type="NCBI Taxonomy" id="2897341"/>
    <lineage>
        <taxon>Bacteria</taxon>
        <taxon>Bacillati</taxon>
        <taxon>Actinomycetota</taxon>
        <taxon>Coriobacteriia</taxon>
        <taxon>Eggerthellales</taxon>
        <taxon>Eggerthellaceae</taxon>
        <taxon>Adlercreutzia</taxon>
    </lineage>
</organism>
<keyword evidence="5" id="KW-0411">Iron-sulfur</keyword>
<evidence type="ECO:0000313" key="6">
    <source>
        <dbReference type="EMBL" id="MCI2240796.1"/>
    </source>
</evidence>
<dbReference type="PANTHER" id="PTHR43082:SF3">
    <property type="entry name" value="FERREDOXIN-LIKE PROTEIN YDIT"/>
    <property type="match status" value="1"/>
</dbReference>
<keyword evidence="3" id="KW-0249">Electron transport</keyword>
<name>A0ABS9WF02_9ACTN</name>
<dbReference type="Proteomes" id="UP001430755">
    <property type="component" value="Unassembled WGS sequence"/>
</dbReference>
<keyword evidence="2" id="KW-0479">Metal-binding</keyword>
<comment type="caution">
    <text evidence="6">The sequence shown here is derived from an EMBL/GenBank/DDBJ whole genome shotgun (WGS) entry which is preliminary data.</text>
</comment>
<dbReference type="PROSITE" id="PS00198">
    <property type="entry name" value="4FE4S_FER_1"/>
    <property type="match status" value="1"/>
</dbReference>
<accession>A0ABS9WF02</accession>
<evidence type="ECO:0000256" key="2">
    <source>
        <dbReference type="ARBA" id="ARBA00022723"/>
    </source>
</evidence>
<keyword evidence="4" id="KW-0408">Iron</keyword>
<dbReference type="InterPro" id="IPR017900">
    <property type="entry name" value="4Fe4S_Fe_S_CS"/>
</dbReference>
<protein>
    <submittedName>
        <fullName evidence="6">Ferredoxin family protein</fullName>
    </submittedName>
</protein>
<proteinExistence type="predicted"/>
<reference evidence="6" key="1">
    <citation type="submission" date="2021-11" db="EMBL/GenBank/DDBJ databases">
        <title>A Novel Adlercreutzia Species, isolated from a Allomyrina dichotoma larva feces.</title>
        <authorList>
            <person name="Suh M.K."/>
        </authorList>
    </citation>
    <scope>NUCLEOTIDE SEQUENCE</scope>
    <source>
        <strain evidence="6">JBNU-10</strain>
    </source>
</reference>
<evidence type="ECO:0000256" key="5">
    <source>
        <dbReference type="ARBA" id="ARBA00023014"/>
    </source>
</evidence>
<dbReference type="RefSeq" id="WP_242162379.1">
    <property type="nucleotide sequence ID" value="NZ_JAJMLW010000001.1"/>
</dbReference>
<dbReference type="Gene3D" id="3.30.70.20">
    <property type="match status" value="1"/>
</dbReference>
<dbReference type="PIRSF" id="PIRSF036548">
    <property type="entry name" value="Fdx_FixX"/>
    <property type="match status" value="1"/>
</dbReference>
<sequence length="101" mass="11345">MIKDITVNVDAKLSLNRYDVDEEAAHIELKEPDAAPDFDREFDKLVLACPAGLYKRDADGRTSFDYAGCLECGTCRILCGTTILDHWNYPGPTKGVEYRWG</sequence>
<dbReference type="SUPFAM" id="SSF54862">
    <property type="entry name" value="4Fe-4S ferredoxins"/>
    <property type="match status" value="1"/>
</dbReference>
<dbReference type="InterPro" id="IPR012206">
    <property type="entry name" value="Fd_FixX"/>
</dbReference>
<dbReference type="EMBL" id="JAJMLW010000001">
    <property type="protein sequence ID" value="MCI2240796.1"/>
    <property type="molecule type" value="Genomic_DNA"/>
</dbReference>
<evidence type="ECO:0000313" key="7">
    <source>
        <dbReference type="Proteomes" id="UP001430755"/>
    </source>
</evidence>
<gene>
    <name evidence="6" type="ORF">LPT13_00270</name>
</gene>
<keyword evidence="1" id="KW-0813">Transport</keyword>